<dbReference type="RefSeq" id="WP_254575363.1">
    <property type="nucleotide sequence ID" value="NZ_CP100595.1"/>
</dbReference>
<dbReference type="PROSITE" id="PS51257">
    <property type="entry name" value="PROKAR_LIPOPROTEIN"/>
    <property type="match status" value="1"/>
</dbReference>
<protein>
    <recommendedName>
        <fullName evidence="4">DUF5067 domain-containing protein</fullName>
    </recommendedName>
</protein>
<keyword evidence="1" id="KW-0732">Signal</keyword>
<evidence type="ECO:0008006" key="4">
    <source>
        <dbReference type="Google" id="ProtNLM"/>
    </source>
</evidence>
<dbReference type="EMBL" id="CP100595">
    <property type="protein sequence ID" value="UTJ05182.1"/>
    <property type="molecule type" value="Genomic_DNA"/>
</dbReference>
<name>A0ABY5E004_9BACT</name>
<gene>
    <name evidence="2" type="ORF">NJU99_07840</name>
</gene>
<feature type="chain" id="PRO_5046525655" description="DUF5067 domain-containing protein" evidence="1">
    <location>
        <begin position="25"/>
        <end position="154"/>
    </location>
</feature>
<proteinExistence type="predicted"/>
<evidence type="ECO:0000313" key="2">
    <source>
        <dbReference type="EMBL" id="UTJ05182.1"/>
    </source>
</evidence>
<sequence length="154" mass="17908">MYKSILLAAVSTIFVGCSSTSALAYFKADEQKARAVQHTKKADIIKNDEQKVLFWATYLNNIKKLENETFIITTYFIDEKNQDFEAYNYDLKLNEKFKAVSFEEIKENSKYSSILESRAWGKHYLVKFETLKKETNLTLELSDSATKAQLKFEK</sequence>
<evidence type="ECO:0000256" key="1">
    <source>
        <dbReference type="SAM" id="SignalP"/>
    </source>
</evidence>
<keyword evidence="3" id="KW-1185">Reference proteome</keyword>
<evidence type="ECO:0000313" key="3">
    <source>
        <dbReference type="Proteomes" id="UP001060012"/>
    </source>
</evidence>
<organism evidence="2 3">
    <name type="scientific">Arcobacter roscoffensis</name>
    <dbReference type="NCBI Taxonomy" id="2961520"/>
    <lineage>
        <taxon>Bacteria</taxon>
        <taxon>Pseudomonadati</taxon>
        <taxon>Campylobacterota</taxon>
        <taxon>Epsilonproteobacteria</taxon>
        <taxon>Campylobacterales</taxon>
        <taxon>Arcobacteraceae</taxon>
        <taxon>Arcobacter</taxon>
    </lineage>
</organism>
<dbReference type="Proteomes" id="UP001060012">
    <property type="component" value="Chromosome"/>
</dbReference>
<feature type="signal peptide" evidence="1">
    <location>
        <begin position="1"/>
        <end position="24"/>
    </location>
</feature>
<accession>A0ABY5E004</accession>
<reference evidence="2" key="1">
    <citation type="submission" date="2022-07" db="EMBL/GenBank/DDBJ databases">
        <title>Arcobacter roscoffensis sp. nov., a marine bacterium isolated from coastal seawater collected from Roscoff, France.</title>
        <authorList>
            <person name="Pascual J."/>
            <person name="Lepeaux C."/>
            <person name="Methner A."/>
            <person name="Overmann J."/>
        </authorList>
    </citation>
    <scope>NUCLEOTIDE SEQUENCE</scope>
    <source>
        <strain evidence="2">ARW1-2F2</strain>
    </source>
</reference>